<dbReference type="Proteomes" id="UP001589747">
    <property type="component" value="Unassembled WGS sequence"/>
</dbReference>
<organism evidence="1 2">
    <name type="scientific">Paenibacillus aurantiacus</name>
    <dbReference type="NCBI Taxonomy" id="1936118"/>
    <lineage>
        <taxon>Bacteria</taxon>
        <taxon>Bacillati</taxon>
        <taxon>Bacillota</taxon>
        <taxon>Bacilli</taxon>
        <taxon>Bacillales</taxon>
        <taxon>Paenibacillaceae</taxon>
        <taxon>Paenibacillus</taxon>
    </lineage>
</organism>
<evidence type="ECO:0008006" key="3">
    <source>
        <dbReference type="Google" id="ProtNLM"/>
    </source>
</evidence>
<dbReference type="EMBL" id="JBHMDO010000038">
    <property type="protein sequence ID" value="MFB9328982.1"/>
    <property type="molecule type" value="Genomic_DNA"/>
</dbReference>
<gene>
    <name evidence="1" type="ORF">ACFFSY_23860</name>
</gene>
<accession>A0ABV5KUS3</accession>
<evidence type="ECO:0000313" key="1">
    <source>
        <dbReference type="EMBL" id="MFB9328982.1"/>
    </source>
</evidence>
<protein>
    <recommendedName>
        <fullName evidence="3">YfhD family protein</fullName>
    </recommendedName>
</protein>
<comment type="caution">
    <text evidence="1">The sequence shown here is derived from an EMBL/GenBank/DDBJ whole genome shotgun (WGS) entry which is preliminary data.</text>
</comment>
<reference evidence="1 2" key="1">
    <citation type="submission" date="2024-09" db="EMBL/GenBank/DDBJ databases">
        <authorList>
            <person name="Sun Q."/>
            <person name="Mori K."/>
        </authorList>
    </citation>
    <scope>NUCLEOTIDE SEQUENCE [LARGE SCALE GENOMIC DNA]</scope>
    <source>
        <strain evidence="1 2">TISTR 2452</strain>
    </source>
</reference>
<keyword evidence="2" id="KW-1185">Reference proteome</keyword>
<proteinExistence type="predicted"/>
<sequence>MEQEPVRSSPVYDEIEAVIEAREEAEAEEANLAMEREFHGESEQERIVREAGYSPPFFRN</sequence>
<evidence type="ECO:0000313" key="2">
    <source>
        <dbReference type="Proteomes" id="UP001589747"/>
    </source>
</evidence>
<name>A0ABV5KUS3_9BACL</name>
<dbReference type="RefSeq" id="WP_377498811.1">
    <property type="nucleotide sequence ID" value="NZ_JBHMDO010000038.1"/>
</dbReference>